<comment type="caution">
    <text evidence="5">The sequence shown here is derived from an EMBL/GenBank/DDBJ whole genome shotgun (WGS) entry which is preliminary data.</text>
</comment>
<dbReference type="InterPro" id="IPR019142">
    <property type="entry name" value="Dymeclin"/>
</dbReference>
<comment type="similarity">
    <text evidence="1">Belongs to the dymeclin family.</text>
</comment>
<dbReference type="PANTHER" id="PTHR12895:SF9">
    <property type="entry name" value="DYMECLIN"/>
    <property type="match status" value="1"/>
</dbReference>
<reference evidence="5 6" key="2">
    <citation type="journal article" date="2024" name="G3 (Bethesda)">
        <title>The genome of the cryopelagic Antarctic bald notothen, Trematomus borchgrevinki.</title>
        <authorList>
            <person name="Rayamajhi N."/>
            <person name="Rivera-Colon A.G."/>
            <person name="Minhas B.F."/>
            <person name="Cheng C.C."/>
            <person name="Catchen J.M."/>
        </authorList>
    </citation>
    <scope>NUCLEOTIDE SEQUENCE [LARGE SCALE GENOMIC DNA]</scope>
    <source>
        <strain evidence="5">AGRC-2024</strain>
    </source>
</reference>
<evidence type="ECO:0000256" key="4">
    <source>
        <dbReference type="ARBA" id="ARBA00023288"/>
    </source>
</evidence>
<accession>A0ABD2FJ39</accession>
<protein>
    <recommendedName>
        <fullName evidence="2">Dymeclin</fullName>
    </recommendedName>
</protein>
<evidence type="ECO:0000256" key="3">
    <source>
        <dbReference type="ARBA" id="ARBA00022707"/>
    </source>
</evidence>
<keyword evidence="4" id="KW-0449">Lipoprotein</keyword>
<dbReference type="EMBL" id="JBIYXZ010002089">
    <property type="protein sequence ID" value="KAL3041617.1"/>
    <property type="molecule type" value="Genomic_DNA"/>
</dbReference>
<evidence type="ECO:0000256" key="2">
    <source>
        <dbReference type="ARBA" id="ARBA00015736"/>
    </source>
</evidence>
<evidence type="ECO:0000313" key="6">
    <source>
        <dbReference type="Proteomes" id="UP001619887"/>
    </source>
</evidence>
<dbReference type="Proteomes" id="UP001619887">
    <property type="component" value="Unassembled WGS sequence"/>
</dbReference>
<proteinExistence type="inferred from homology"/>
<keyword evidence="6" id="KW-1185">Reference proteome</keyword>
<evidence type="ECO:0000256" key="1">
    <source>
        <dbReference type="ARBA" id="ARBA00010603"/>
    </source>
</evidence>
<organism evidence="5 6">
    <name type="scientific">Pagothenia borchgrevinki</name>
    <name type="common">Bald rockcod</name>
    <name type="synonym">Trematomus borchgrevinki</name>
    <dbReference type="NCBI Taxonomy" id="8213"/>
    <lineage>
        <taxon>Eukaryota</taxon>
        <taxon>Metazoa</taxon>
        <taxon>Chordata</taxon>
        <taxon>Craniata</taxon>
        <taxon>Vertebrata</taxon>
        <taxon>Euteleostomi</taxon>
        <taxon>Actinopterygii</taxon>
        <taxon>Neopterygii</taxon>
        <taxon>Teleostei</taxon>
        <taxon>Neoteleostei</taxon>
        <taxon>Acanthomorphata</taxon>
        <taxon>Eupercaria</taxon>
        <taxon>Perciformes</taxon>
        <taxon>Notothenioidei</taxon>
        <taxon>Nototheniidae</taxon>
        <taxon>Pagothenia</taxon>
    </lineage>
</organism>
<evidence type="ECO:0000313" key="5">
    <source>
        <dbReference type="EMBL" id="KAL3041617.1"/>
    </source>
</evidence>
<gene>
    <name evidence="5" type="ORF">OYC64_019743</name>
</gene>
<reference evidence="5 6" key="1">
    <citation type="journal article" date="2022" name="G3 (Bethesda)">
        <title>Evaluating Illumina-, Nanopore-, and PacBio-based genome assembly strategies with the bald notothen, Trematomus borchgrevinki.</title>
        <authorList>
            <person name="Rayamajhi N."/>
            <person name="Cheng C.C."/>
            <person name="Catchen J.M."/>
        </authorList>
    </citation>
    <scope>NUCLEOTIDE SEQUENCE [LARGE SCALE GENOMIC DNA]</scope>
    <source>
        <strain evidence="5">AGRC-2024</strain>
    </source>
</reference>
<keyword evidence="3" id="KW-0519">Myristate</keyword>
<dbReference type="PANTHER" id="PTHR12895">
    <property type="entry name" value="DYMECLIN"/>
    <property type="match status" value="1"/>
</dbReference>
<name>A0ABD2FJ39_PAGBO</name>
<dbReference type="AlphaFoldDB" id="A0ABD2FJ39"/>
<sequence length="669" mass="76125">MGANTSQVSDLSDNPSLRTLVGTESISENDPFWNQLISFTFISPTSSGDSKLLEEAVIPLAKILIENNPRSGNFGALVRIFLGRTKELKVSTECQDQLFIWQAHNALFMLRCLLKVFIREMSEEELHLQFSYQERAPGSCAETGSEDLLEELLSNLIHLIVEVPLLDITYSILFEAVTTLLVFFSYQLFNKDILRDGLIYQHIMKGRCLSLTSRLVKTLLYNFIRQEKCPPPATHIFEQKAEGGLLYGLASGVASGLWSVFTLGGAGNKAGVDQEHNPLPLSNQSLLLLLVLANLTDGPDWPNPYRQAITCFRNTQDTSSMSAEQPHTFQINFNSLYTALCEQQRSDQATLLLYTLLHQNANMRTYMLSRTDMDNLVLPILEILYHVENRNSHHVYMALIILLILTEDDAFNRSVHEVELKNITWYTERTLTEISLGSLLILVVIRTIQFNMTRTRDKYLHTNCLAALANMSAQFRCLHQYAAQRIISLFALLSKKHNKVLEQATQSLRGRQGDDTALPDYAQDLNVIEEVIRMMLEIINSCLSNSLHHNPNLVYALLYKRELFEQFRTHPSFQDIMQNLDTVIGFFSQRLEQAGSDLSVERVQEVIIKGAQALPTDRLKKFPELKFKYVEEDQPEDFFIPYVWSLVFNAGVGLHWSPHGIELFSMDSG</sequence>
<dbReference type="Pfam" id="PF09742">
    <property type="entry name" value="Dymeclin"/>
    <property type="match status" value="1"/>
</dbReference>